<dbReference type="PANTHER" id="PTHR15856:SF27">
    <property type="entry name" value="PHD FINGER PROTEIN 20"/>
    <property type="match status" value="1"/>
</dbReference>
<evidence type="ECO:0000313" key="7">
    <source>
        <dbReference type="Proteomes" id="UP001187415"/>
    </source>
</evidence>
<feature type="domain" description="Tudor" evidence="5">
    <location>
        <begin position="25"/>
        <end position="85"/>
    </location>
</feature>
<keyword evidence="7" id="KW-1185">Reference proteome</keyword>
<name>A0AA88SYE1_CHASR</name>
<dbReference type="InterPro" id="IPR041297">
    <property type="entry name" value="Crb2_Tudor"/>
</dbReference>
<evidence type="ECO:0000313" key="6">
    <source>
        <dbReference type="EMBL" id="KAK2850902.1"/>
    </source>
</evidence>
<dbReference type="AlphaFoldDB" id="A0AA88SYE1"/>
<accession>A0AA88SYE1</accession>
<dbReference type="GO" id="GO:0071339">
    <property type="term" value="C:MLL1 complex"/>
    <property type="evidence" value="ECO:0007669"/>
    <property type="project" value="TreeGrafter"/>
</dbReference>
<evidence type="ECO:0000256" key="2">
    <source>
        <dbReference type="ARBA" id="ARBA00022737"/>
    </source>
</evidence>
<dbReference type="PANTHER" id="PTHR15856">
    <property type="entry name" value="PHD FINGER PROTEIN 20-RELATED"/>
    <property type="match status" value="1"/>
</dbReference>
<dbReference type="InterPro" id="IPR043449">
    <property type="entry name" value="PHF20-like"/>
</dbReference>
<evidence type="ECO:0000259" key="5">
    <source>
        <dbReference type="SMART" id="SM00333"/>
    </source>
</evidence>
<comment type="subcellular location">
    <subcellularLocation>
        <location evidence="1">Nucleus</location>
    </subcellularLocation>
</comment>
<protein>
    <recommendedName>
        <fullName evidence="5">Tudor domain-containing protein</fullName>
    </recommendedName>
</protein>
<dbReference type="GO" id="GO:0044545">
    <property type="term" value="C:NSL complex"/>
    <property type="evidence" value="ECO:0007669"/>
    <property type="project" value="TreeGrafter"/>
</dbReference>
<dbReference type="Pfam" id="PF18115">
    <property type="entry name" value="Tudor_3"/>
    <property type="match status" value="1"/>
</dbReference>
<feature type="compositionally biased region" description="Basic and acidic residues" evidence="4">
    <location>
        <begin position="183"/>
        <end position="196"/>
    </location>
</feature>
<dbReference type="SMART" id="SM00333">
    <property type="entry name" value="TUDOR"/>
    <property type="match status" value="2"/>
</dbReference>
<comment type="caution">
    <text evidence="6">The sequence shown here is derived from an EMBL/GenBank/DDBJ whole genome shotgun (WGS) entry which is preliminary data.</text>
</comment>
<dbReference type="CDD" id="cd20104">
    <property type="entry name" value="MBT_PHF20L1-like"/>
    <property type="match status" value="1"/>
</dbReference>
<feature type="region of interest" description="Disordered" evidence="4">
    <location>
        <begin position="1"/>
        <end position="26"/>
    </location>
</feature>
<feature type="region of interest" description="Disordered" evidence="4">
    <location>
        <begin position="148"/>
        <end position="196"/>
    </location>
</feature>
<reference evidence="6" key="1">
    <citation type="submission" date="2023-07" db="EMBL/GenBank/DDBJ databases">
        <title>Chromosome-level Genome Assembly of Striped Snakehead (Channa striata).</title>
        <authorList>
            <person name="Liu H."/>
        </authorList>
    </citation>
    <scope>NUCLEOTIDE SEQUENCE</scope>
    <source>
        <strain evidence="6">Gz</strain>
        <tissue evidence="6">Muscle</tissue>
    </source>
</reference>
<keyword evidence="3" id="KW-0539">Nucleus</keyword>
<feature type="compositionally biased region" description="Acidic residues" evidence="4">
    <location>
        <begin position="165"/>
        <end position="182"/>
    </location>
</feature>
<dbReference type="InterPro" id="IPR004092">
    <property type="entry name" value="Mbt"/>
</dbReference>
<dbReference type="Gene3D" id="2.30.30.140">
    <property type="match status" value="2"/>
</dbReference>
<dbReference type="EMBL" id="JAUPFM010000005">
    <property type="protein sequence ID" value="KAK2850902.1"/>
    <property type="molecule type" value="Genomic_DNA"/>
</dbReference>
<keyword evidence="2" id="KW-0677">Repeat</keyword>
<dbReference type="FunFam" id="2.30.30.140:FF:000049">
    <property type="entry name" value="PHD finger protein 20 (Predicted)"/>
    <property type="match status" value="1"/>
</dbReference>
<sequence>MNDERSADAAAAATEMKTPPDRSGIPFEVGAQLEARDRQKNWYPATIEKIDYDKERVLIHYRQWSRRHNEWFHWNSPYLRPLERVSLRRHGLNPSDSQPMFVSGTKVLACWTDCRFYPAKILRVNKDDSYTVRFYDGVVRTVKPTKVKPFQRKSRSEKNTVGSEGWEEGESEEEDCAVEEEEGKEKKTGEGRRRQH</sequence>
<dbReference type="SUPFAM" id="SSF63748">
    <property type="entry name" value="Tudor/PWWP/MBT"/>
    <property type="match status" value="2"/>
</dbReference>
<gene>
    <name evidence="6" type="ORF">Q5P01_007178</name>
</gene>
<dbReference type="InterPro" id="IPR002999">
    <property type="entry name" value="Tudor"/>
</dbReference>
<feature type="domain" description="Tudor" evidence="5">
    <location>
        <begin position="99"/>
        <end position="155"/>
    </location>
</feature>
<evidence type="ECO:0000256" key="3">
    <source>
        <dbReference type="ARBA" id="ARBA00023242"/>
    </source>
</evidence>
<evidence type="ECO:0000256" key="1">
    <source>
        <dbReference type="ARBA" id="ARBA00004123"/>
    </source>
</evidence>
<dbReference type="Proteomes" id="UP001187415">
    <property type="component" value="Unassembled WGS sequence"/>
</dbReference>
<evidence type="ECO:0000256" key="4">
    <source>
        <dbReference type="SAM" id="MobiDB-lite"/>
    </source>
</evidence>
<dbReference type="Pfam" id="PF02820">
    <property type="entry name" value="MBT"/>
    <property type="match status" value="1"/>
</dbReference>
<dbReference type="GO" id="GO:0006357">
    <property type="term" value="P:regulation of transcription by RNA polymerase II"/>
    <property type="evidence" value="ECO:0007669"/>
    <property type="project" value="TreeGrafter"/>
</dbReference>
<proteinExistence type="predicted"/>
<organism evidence="6 7">
    <name type="scientific">Channa striata</name>
    <name type="common">Snakehead murrel</name>
    <name type="synonym">Ophicephalus striatus</name>
    <dbReference type="NCBI Taxonomy" id="64152"/>
    <lineage>
        <taxon>Eukaryota</taxon>
        <taxon>Metazoa</taxon>
        <taxon>Chordata</taxon>
        <taxon>Craniata</taxon>
        <taxon>Vertebrata</taxon>
        <taxon>Euteleostomi</taxon>
        <taxon>Actinopterygii</taxon>
        <taxon>Neopterygii</taxon>
        <taxon>Teleostei</taxon>
        <taxon>Neoteleostei</taxon>
        <taxon>Acanthomorphata</taxon>
        <taxon>Anabantaria</taxon>
        <taxon>Anabantiformes</taxon>
        <taxon>Channoidei</taxon>
        <taxon>Channidae</taxon>
        <taxon>Channa</taxon>
    </lineage>
</organism>